<evidence type="ECO:0000313" key="2">
    <source>
        <dbReference type="Proteomes" id="UP001382904"/>
    </source>
</evidence>
<keyword evidence="2" id="KW-1185">Reference proteome</keyword>
<accession>A0ABU8U615</accession>
<gene>
    <name evidence="1" type="ORF">WKI68_21950</name>
</gene>
<dbReference type="Proteomes" id="UP001382904">
    <property type="component" value="Unassembled WGS sequence"/>
</dbReference>
<comment type="caution">
    <text evidence="1">The sequence shown here is derived from an EMBL/GenBank/DDBJ whole genome shotgun (WGS) entry which is preliminary data.</text>
</comment>
<evidence type="ECO:0000313" key="1">
    <source>
        <dbReference type="EMBL" id="MEJ8643332.1"/>
    </source>
</evidence>
<sequence length="88" mass="9746">MAYYRCLEANGVILEKRDDGRLRVDKDKFDADVEAKAAAKCVDQLPPEQAAAPAPAEFLAKARKRSACVRENGFPGYPDPIRRPPRSS</sequence>
<proteinExistence type="predicted"/>
<dbReference type="EMBL" id="JBBKAM010000002">
    <property type="protein sequence ID" value="MEJ8643332.1"/>
    <property type="molecule type" value="Genomic_DNA"/>
</dbReference>
<reference evidence="1 2" key="1">
    <citation type="submission" date="2024-03" db="EMBL/GenBank/DDBJ databases">
        <title>Novel Streptomyces species of biotechnological and ecological value are a feature of Machair soil.</title>
        <authorList>
            <person name="Prole J.R."/>
            <person name="Goodfellow M."/>
            <person name="Allenby N."/>
            <person name="Ward A.C."/>
        </authorList>
    </citation>
    <scope>NUCLEOTIDE SEQUENCE [LARGE SCALE GENOMIC DNA]</scope>
    <source>
        <strain evidence="1 2">MS1.HAVA.3</strain>
    </source>
</reference>
<name>A0ABU8U615_9ACTN</name>
<protein>
    <submittedName>
        <fullName evidence="1">Uncharacterized protein</fullName>
    </submittedName>
</protein>
<organism evidence="1 2">
    <name type="scientific">Streptomyces caledonius</name>
    <dbReference type="NCBI Taxonomy" id="3134107"/>
    <lineage>
        <taxon>Bacteria</taxon>
        <taxon>Bacillati</taxon>
        <taxon>Actinomycetota</taxon>
        <taxon>Actinomycetes</taxon>
        <taxon>Kitasatosporales</taxon>
        <taxon>Streptomycetaceae</taxon>
        <taxon>Streptomyces</taxon>
    </lineage>
</organism>